<feature type="transmembrane region" description="Helical" evidence="8">
    <location>
        <begin position="105"/>
        <end position="125"/>
    </location>
</feature>
<feature type="transmembrane region" description="Helical" evidence="8">
    <location>
        <begin position="298"/>
        <end position="320"/>
    </location>
</feature>
<evidence type="ECO:0000313" key="10">
    <source>
        <dbReference type="EMBL" id="GMA41614.1"/>
    </source>
</evidence>
<feature type="transmembrane region" description="Helical" evidence="8">
    <location>
        <begin position="396"/>
        <end position="418"/>
    </location>
</feature>
<dbReference type="EMBL" id="BSUO01000001">
    <property type="protein sequence ID" value="GMA41614.1"/>
    <property type="molecule type" value="Genomic_DNA"/>
</dbReference>
<comment type="subcellular location">
    <subcellularLocation>
        <location evidence="1">Cell membrane</location>
        <topology evidence="1">Multi-pass membrane protein</topology>
    </subcellularLocation>
    <subcellularLocation>
        <location evidence="7">Membrane</location>
        <topology evidence="7">Multi-pass membrane protein</topology>
    </subcellularLocation>
</comment>
<evidence type="ECO:0000259" key="9">
    <source>
        <dbReference type="Pfam" id="PF00361"/>
    </source>
</evidence>
<dbReference type="PANTHER" id="PTHR42703:SF1">
    <property type="entry name" value="NA(+)_H(+) ANTIPORTER SUBUNIT D1"/>
    <property type="match status" value="1"/>
</dbReference>
<evidence type="ECO:0000256" key="3">
    <source>
        <dbReference type="ARBA" id="ARBA00022475"/>
    </source>
</evidence>
<gene>
    <name evidence="10" type="ORF">GCM10025883_36590</name>
</gene>
<evidence type="ECO:0000256" key="8">
    <source>
        <dbReference type="SAM" id="Phobius"/>
    </source>
</evidence>
<keyword evidence="6 8" id="KW-0472">Membrane</keyword>
<dbReference type="PANTHER" id="PTHR42703">
    <property type="entry name" value="NADH DEHYDROGENASE"/>
    <property type="match status" value="1"/>
</dbReference>
<dbReference type="RefSeq" id="WP_284305159.1">
    <property type="nucleotide sequence ID" value="NZ_BSUO01000001.1"/>
</dbReference>
<dbReference type="Proteomes" id="UP001157126">
    <property type="component" value="Unassembled WGS sequence"/>
</dbReference>
<evidence type="ECO:0000256" key="7">
    <source>
        <dbReference type="RuleBase" id="RU000320"/>
    </source>
</evidence>
<evidence type="ECO:0000256" key="4">
    <source>
        <dbReference type="ARBA" id="ARBA00022692"/>
    </source>
</evidence>
<feature type="domain" description="NADH:quinone oxidoreductase/Mrp antiporter transmembrane" evidence="9">
    <location>
        <begin position="127"/>
        <end position="417"/>
    </location>
</feature>
<feature type="transmembrane region" description="Helical" evidence="8">
    <location>
        <begin position="81"/>
        <end position="98"/>
    </location>
</feature>
<feature type="transmembrane region" description="Helical" evidence="8">
    <location>
        <begin position="326"/>
        <end position="346"/>
    </location>
</feature>
<feature type="transmembrane region" description="Helical" evidence="8">
    <location>
        <begin position="241"/>
        <end position="264"/>
    </location>
</feature>
<name>A0ABQ6IVW6_9MICO</name>
<feature type="transmembrane region" description="Helical" evidence="8">
    <location>
        <begin position="455"/>
        <end position="477"/>
    </location>
</feature>
<dbReference type="PRINTS" id="PR01437">
    <property type="entry name" value="NUOXDRDTASE4"/>
</dbReference>
<evidence type="ECO:0000256" key="6">
    <source>
        <dbReference type="ARBA" id="ARBA00023136"/>
    </source>
</evidence>
<feature type="transmembrane region" description="Helical" evidence="8">
    <location>
        <begin position="131"/>
        <end position="149"/>
    </location>
</feature>
<dbReference type="Pfam" id="PF00361">
    <property type="entry name" value="Proton_antipo_M"/>
    <property type="match status" value="1"/>
</dbReference>
<accession>A0ABQ6IVW6</accession>
<sequence length="500" mass="51847">MSAALLPLFVGAPLLVAGVLLVLPSNVVLQRTITLLTLAGLVAFAGVLLAEVSDGSALGHTISGWIPGVGIVFAADTFSALMLLVTGFLTLVSAWFAAASGEDKLTFFGPLVLVITSGVCGALLTADLFNLFVFVEVMLLPSYALIMLARPGRASVGQVSAARIYVTLNLLTSTILVAGVGLIYGITGTVNSAQLAGRAAQDPAVAVAAGVVLLALAVKASVVPVHGWLSRTYPYMPPAMTAMFSGLHTKVAAYGIYRIYAVLFDGDARYLWIGVLLFSLTMLIGVLGAVGEHDARSILAFHMVSQLGYILLGVALFTQFGLAAGIFYLLHHMIVKASLFLSIGAVERSYGRYPLGTITGLLSREPLTAIVFLLAALSLAGIPPLSGFVAKLTLVVAAWEAGQVAAVAIAILVSLFTVQSMMKIWGKTFLGDPKDNDDDVIEQVGTEGSRIRVGLIAPAGVLAVTTLVLGLGAQLLLPLANTAAAGLLDTSTYVQAVLGP</sequence>
<feature type="transmembrane region" description="Helical" evidence="8">
    <location>
        <begin position="28"/>
        <end position="50"/>
    </location>
</feature>
<feature type="transmembrane region" description="Helical" evidence="8">
    <location>
        <begin position="270"/>
        <end position="291"/>
    </location>
</feature>
<keyword evidence="3" id="KW-1003">Cell membrane</keyword>
<dbReference type="InterPro" id="IPR050586">
    <property type="entry name" value="CPA3_Na-H_Antiporter_D"/>
</dbReference>
<evidence type="ECO:0000256" key="1">
    <source>
        <dbReference type="ARBA" id="ARBA00004651"/>
    </source>
</evidence>
<keyword evidence="11" id="KW-1185">Reference proteome</keyword>
<evidence type="ECO:0000256" key="2">
    <source>
        <dbReference type="ARBA" id="ARBA00005346"/>
    </source>
</evidence>
<keyword evidence="4 7" id="KW-0812">Transmembrane</keyword>
<evidence type="ECO:0000313" key="11">
    <source>
        <dbReference type="Proteomes" id="UP001157126"/>
    </source>
</evidence>
<comment type="similarity">
    <text evidence="2">Belongs to the CPA3 antiporters (TC 2.A.63) subunit D family.</text>
</comment>
<evidence type="ECO:0000256" key="5">
    <source>
        <dbReference type="ARBA" id="ARBA00022989"/>
    </source>
</evidence>
<keyword evidence="5 8" id="KW-1133">Transmembrane helix</keyword>
<organism evidence="10 11">
    <name type="scientific">Mobilicoccus caccae</name>
    <dbReference type="NCBI Taxonomy" id="1859295"/>
    <lineage>
        <taxon>Bacteria</taxon>
        <taxon>Bacillati</taxon>
        <taxon>Actinomycetota</taxon>
        <taxon>Actinomycetes</taxon>
        <taxon>Micrococcales</taxon>
        <taxon>Dermatophilaceae</taxon>
        <taxon>Mobilicoccus</taxon>
    </lineage>
</organism>
<reference evidence="11" key="1">
    <citation type="journal article" date="2019" name="Int. J. Syst. Evol. Microbiol.">
        <title>The Global Catalogue of Microorganisms (GCM) 10K type strain sequencing project: providing services to taxonomists for standard genome sequencing and annotation.</title>
        <authorList>
            <consortium name="The Broad Institute Genomics Platform"/>
            <consortium name="The Broad Institute Genome Sequencing Center for Infectious Disease"/>
            <person name="Wu L."/>
            <person name="Ma J."/>
        </authorList>
    </citation>
    <scope>NUCLEOTIDE SEQUENCE [LARGE SCALE GENOMIC DNA]</scope>
    <source>
        <strain evidence="11">NBRC 113072</strain>
    </source>
</reference>
<feature type="transmembrane region" description="Helical" evidence="8">
    <location>
        <begin position="161"/>
        <end position="184"/>
    </location>
</feature>
<protein>
    <submittedName>
        <fullName evidence="10">Cation:proton antiporter</fullName>
    </submittedName>
</protein>
<comment type="caution">
    <text evidence="10">The sequence shown here is derived from an EMBL/GenBank/DDBJ whole genome shotgun (WGS) entry which is preliminary data.</text>
</comment>
<feature type="transmembrane region" description="Helical" evidence="8">
    <location>
        <begin position="204"/>
        <end position="229"/>
    </location>
</feature>
<proteinExistence type="inferred from homology"/>
<dbReference type="InterPro" id="IPR001750">
    <property type="entry name" value="ND/Mrp_TM"/>
</dbReference>
<feature type="transmembrane region" description="Helical" evidence="8">
    <location>
        <begin position="367"/>
        <end position="390"/>
    </location>
</feature>
<dbReference type="InterPro" id="IPR003918">
    <property type="entry name" value="NADH_UbQ_OxRdtase"/>
</dbReference>